<dbReference type="InterPro" id="IPR011701">
    <property type="entry name" value="MFS"/>
</dbReference>
<feature type="transmembrane region" description="Helical" evidence="7">
    <location>
        <begin position="254"/>
        <end position="279"/>
    </location>
</feature>
<feature type="transmembrane region" description="Helical" evidence="7">
    <location>
        <begin position="121"/>
        <end position="139"/>
    </location>
</feature>
<evidence type="ECO:0000256" key="3">
    <source>
        <dbReference type="ARBA" id="ARBA00022475"/>
    </source>
</evidence>
<feature type="domain" description="Major facilitator superfamily (MFS) profile" evidence="8">
    <location>
        <begin position="1"/>
        <end position="482"/>
    </location>
</feature>
<keyword evidence="5 7" id="KW-1133">Transmembrane helix</keyword>
<keyword evidence="4 7" id="KW-0812">Transmembrane</keyword>
<feature type="transmembrane region" description="Helical" evidence="7">
    <location>
        <begin position="206"/>
        <end position="233"/>
    </location>
</feature>
<feature type="transmembrane region" description="Helical" evidence="7">
    <location>
        <begin position="460"/>
        <end position="478"/>
    </location>
</feature>
<keyword evidence="6 7" id="KW-0472">Membrane</keyword>
<dbReference type="Gene3D" id="1.20.1250.20">
    <property type="entry name" value="MFS general substrate transporter like domains"/>
    <property type="match status" value="1"/>
</dbReference>
<feature type="transmembrane region" description="Helical" evidence="7">
    <location>
        <begin position="285"/>
        <end position="307"/>
    </location>
</feature>
<keyword evidence="10" id="KW-1185">Reference proteome</keyword>
<dbReference type="EMBL" id="BAABEO010000020">
    <property type="protein sequence ID" value="GAA3691342.1"/>
    <property type="molecule type" value="Genomic_DNA"/>
</dbReference>
<dbReference type="NCBIfam" id="TIGR00711">
    <property type="entry name" value="efflux_EmrB"/>
    <property type="match status" value="1"/>
</dbReference>
<sequence length="482" mass="50235">MAIGFFMILVDTTIVSTAMPAIMRGLETGITGVVWVNSAYLLAFAVPLLVTGRLGDRYGPKNVYLAGLAVFTAASLWCGLSSSIGLLIAARVVQGLGAALMSPQTMTVITRMFPAQRRGPAIGLWGAVAGIATLVGPVLGGVLVDTLGWEWIFFVNVPVGILAFWRAMAKVPQLERHAHRIDWLGVALSSVAMFLIVFGIQEGNSYDWGVIAGGVGVWHLLAAGLAVMVLFILRQHYTRGEPLIPLRLFHDRNFSLANVAITGMGLTVVSMSFPIVLYLQSVRGLSPTLSALMLAPMAVVSAALAPVAGRAVNRIDPKLMAVPGFLLLGVSIIAYGLLIGPGTPYWLLLLPPLTMGLGGAFIWPSVSFSATRNLGPADAGAGSGVYNTMRQVGSVLGSALIAALMESRIAAESTAAVAQHAQDIGASPDTLLAHGAESTLGHAVPDFLQAAFSSALGQSLLLPGLAAVAAGLVCLFLRKPPA</sequence>
<dbReference type="InterPro" id="IPR020846">
    <property type="entry name" value="MFS_dom"/>
</dbReference>
<dbReference type="PROSITE" id="PS50850">
    <property type="entry name" value="MFS"/>
    <property type="match status" value="1"/>
</dbReference>
<gene>
    <name evidence="9" type="ORF">GCM10023081_30990</name>
</gene>
<evidence type="ECO:0000313" key="9">
    <source>
        <dbReference type="EMBL" id="GAA3691342.1"/>
    </source>
</evidence>
<feature type="transmembrane region" description="Helical" evidence="7">
    <location>
        <begin position="319"/>
        <end position="339"/>
    </location>
</feature>
<evidence type="ECO:0000256" key="1">
    <source>
        <dbReference type="ARBA" id="ARBA00004651"/>
    </source>
</evidence>
<name>A0ABP7CMY7_9MICC</name>
<dbReference type="Proteomes" id="UP001500752">
    <property type="component" value="Unassembled WGS sequence"/>
</dbReference>
<feature type="transmembrane region" description="Helical" evidence="7">
    <location>
        <begin position="30"/>
        <end position="50"/>
    </location>
</feature>
<organism evidence="9 10">
    <name type="scientific">Arthrobacter ginkgonis</name>
    <dbReference type="NCBI Taxonomy" id="1630594"/>
    <lineage>
        <taxon>Bacteria</taxon>
        <taxon>Bacillati</taxon>
        <taxon>Actinomycetota</taxon>
        <taxon>Actinomycetes</taxon>
        <taxon>Micrococcales</taxon>
        <taxon>Micrococcaceae</taxon>
        <taxon>Arthrobacter</taxon>
    </lineage>
</organism>
<dbReference type="Gene3D" id="1.20.1720.10">
    <property type="entry name" value="Multidrug resistance protein D"/>
    <property type="match status" value="1"/>
</dbReference>
<feature type="transmembrane region" description="Helical" evidence="7">
    <location>
        <begin position="62"/>
        <end position="82"/>
    </location>
</feature>
<evidence type="ECO:0000313" key="10">
    <source>
        <dbReference type="Proteomes" id="UP001500752"/>
    </source>
</evidence>
<comment type="subcellular location">
    <subcellularLocation>
        <location evidence="1">Cell membrane</location>
        <topology evidence="1">Multi-pass membrane protein</topology>
    </subcellularLocation>
</comment>
<evidence type="ECO:0000256" key="2">
    <source>
        <dbReference type="ARBA" id="ARBA00022448"/>
    </source>
</evidence>
<dbReference type="PANTHER" id="PTHR42718">
    <property type="entry name" value="MAJOR FACILITATOR SUPERFAMILY MULTIDRUG TRANSPORTER MFSC"/>
    <property type="match status" value="1"/>
</dbReference>
<evidence type="ECO:0000259" key="8">
    <source>
        <dbReference type="PROSITE" id="PS50850"/>
    </source>
</evidence>
<evidence type="ECO:0000256" key="5">
    <source>
        <dbReference type="ARBA" id="ARBA00022989"/>
    </source>
</evidence>
<evidence type="ECO:0000256" key="6">
    <source>
        <dbReference type="ARBA" id="ARBA00023136"/>
    </source>
</evidence>
<accession>A0ABP7CMY7</accession>
<dbReference type="PRINTS" id="PR01036">
    <property type="entry name" value="TCRTETB"/>
</dbReference>
<evidence type="ECO:0000256" key="4">
    <source>
        <dbReference type="ARBA" id="ARBA00022692"/>
    </source>
</evidence>
<keyword evidence="2" id="KW-0813">Transport</keyword>
<feature type="transmembrane region" description="Helical" evidence="7">
    <location>
        <begin position="151"/>
        <end position="169"/>
    </location>
</feature>
<dbReference type="PANTHER" id="PTHR42718:SF42">
    <property type="entry name" value="EXPORT PROTEIN"/>
    <property type="match status" value="1"/>
</dbReference>
<dbReference type="InterPro" id="IPR036259">
    <property type="entry name" value="MFS_trans_sf"/>
</dbReference>
<proteinExistence type="predicted"/>
<dbReference type="SUPFAM" id="SSF103473">
    <property type="entry name" value="MFS general substrate transporter"/>
    <property type="match status" value="1"/>
</dbReference>
<protein>
    <submittedName>
        <fullName evidence="9">DHA2 family efflux MFS transporter permease subunit</fullName>
    </submittedName>
</protein>
<feature type="transmembrane region" description="Helical" evidence="7">
    <location>
        <begin position="181"/>
        <end position="200"/>
    </location>
</feature>
<dbReference type="Pfam" id="PF07690">
    <property type="entry name" value="MFS_1"/>
    <property type="match status" value="1"/>
</dbReference>
<keyword evidence="3" id="KW-1003">Cell membrane</keyword>
<comment type="caution">
    <text evidence="9">The sequence shown here is derived from an EMBL/GenBank/DDBJ whole genome shotgun (WGS) entry which is preliminary data.</text>
</comment>
<dbReference type="InterPro" id="IPR004638">
    <property type="entry name" value="EmrB-like"/>
</dbReference>
<evidence type="ECO:0000256" key="7">
    <source>
        <dbReference type="SAM" id="Phobius"/>
    </source>
</evidence>
<reference evidence="10" key="1">
    <citation type="journal article" date="2019" name="Int. J. Syst. Evol. Microbiol.">
        <title>The Global Catalogue of Microorganisms (GCM) 10K type strain sequencing project: providing services to taxonomists for standard genome sequencing and annotation.</title>
        <authorList>
            <consortium name="The Broad Institute Genomics Platform"/>
            <consortium name="The Broad Institute Genome Sequencing Center for Infectious Disease"/>
            <person name="Wu L."/>
            <person name="Ma J."/>
        </authorList>
    </citation>
    <scope>NUCLEOTIDE SEQUENCE [LARGE SCALE GENOMIC DNA]</scope>
    <source>
        <strain evidence="10">JCM 30742</strain>
    </source>
</reference>